<protein>
    <submittedName>
        <fullName evidence="1">Uncharacterized protein</fullName>
    </submittedName>
</protein>
<proteinExistence type="predicted"/>
<dbReference type="PROSITE" id="PS51257">
    <property type="entry name" value="PROKAR_LIPOPROTEIN"/>
    <property type="match status" value="1"/>
</dbReference>
<reference evidence="1 2" key="1">
    <citation type="submission" date="2024-06" db="EMBL/GenBank/DDBJ databases">
        <title>Genome sequences for Pseudomonas syringae strains with characterized LPS.</title>
        <authorList>
            <person name="Baltrus D.A."/>
            <person name="Krings L."/>
        </authorList>
    </citation>
    <scope>NUCLEOTIDE SEQUENCE [LARGE SCALE GENOMIC DNA]</scope>
    <source>
        <strain evidence="1 2">NCPPB79</strain>
    </source>
</reference>
<gene>
    <name evidence="1" type="ORF">ACDH57_22735</name>
</gene>
<organism evidence="1 2">
    <name type="scientific">Pseudomonas ficuserectae</name>
    <dbReference type="NCBI Taxonomy" id="53410"/>
    <lineage>
        <taxon>Bacteria</taxon>
        <taxon>Pseudomonadati</taxon>
        <taxon>Pseudomonadota</taxon>
        <taxon>Gammaproteobacteria</taxon>
        <taxon>Pseudomonadales</taxon>
        <taxon>Pseudomonadaceae</taxon>
        <taxon>Pseudomonas</taxon>
    </lineage>
</organism>
<comment type="caution">
    <text evidence="1">The sequence shown here is derived from an EMBL/GenBank/DDBJ whole genome shotgun (WGS) entry which is preliminary data.</text>
</comment>
<accession>A0ABV4Q0F2</accession>
<name>A0ABV4Q0F2_9PSED</name>
<sequence>MDSKLVNPVTLPIIATGCYPQYEYKSMIEIRVGGKNRLAIDASNDVLSGFFVRVGYRHRQFAVVA</sequence>
<evidence type="ECO:0000313" key="2">
    <source>
        <dbReference type="Proteomes" id="UP001569511"/>
    </source>
</evidence>
<evidence type="ECO:0000313" key="1">
    <source>
        <dbReference type="EMBL" id="MFA0978210.1"/>
    </source>
</evidence>
<dbReference type="RefSeq" id="WP_147462605.1">
    <property type="nucleotide sequence ID" value="NZ_JBGMSW010000016.1"/>
</dbReference>
<keyword evidence="2" id="KW-1185">Reference proteome</keyword>
<dbReference type="Proteomes" id="UP001569511">
    <property type="component" value="Unassembled WGS sequence"/>
</dbReference>
<dbReference type="EMBL" id="JBGMSW010000016">
    <property type="protein sequence ID" value="MFA0978210.1"/>
    <property type="molecule type" value="Genomic_DNA"/>
</dbReference>